<dbReference type="PANTHER" id="PTHR13027:SF7">
    <property type="entry name" value="VACUOLAR FUSION PROTEIN MON1 HOMOLOG"/>
    <property type="match status" value="1"/>
</dbReference>
<protein>
    <recommendedName>
        <fullName evidence="1">Vacuolar fusion protein MON1 homolog</fullName>
    </recommendedName>
</protein>
<feature type="compositionally biased region" description="Low complexity" evidence="2">
    <location>
        <begin position="124"/>
        <end position="137"/>
    </location>
</feature>
<organism evidence="5 6">
    <name type="scientific">Morus notabilis</name>
    <dbReference type="NCBI Taxonomy" id="981085"/>
    <lineage>
        <taxon>Eukaryota</taxon>
        <taxon>Viridiplantae</taxon>
        <taxon>Streptophyta</taxon>
        <taxon>Embryophyta</taxon>
        <taxon>Tracheophyta</taxon>
        <taxon>Spermatophyta</taxon>
        <taxon>Magnoliopsida</taxon>
        <taxon>eudicotyledons</taxon>
        <taxon>Gunneridae</taxon>
        <taxon>Pentapetalae</taxon>
        <taxon>rosids</taxon>
        <taxon>fabids</taxon>
        <taxon>Rosales</taxon>
        <taxon>Moraceae</taxon>
        <taxon>Moreae</taxon>
        <taxon>Morus</taxon>
    </lineage>
</organism>
<comment type="similarity">
    <text evidence="1">Belongs to the MON1/SAND family.</text>
</comment>
<feature type="compositionally biased region" description="Low complexity" evidence="2">
    <location>
        <begin position="1"/>
        <end position="14"/>
    </location>
</feature>
<evidence type="ECO:0000313" key="5">
    <source>
        <dbReference type="EMBL" id="EXB74642.1"/>
    </source>
</evidence>
<dbReference type="InterPro" id="IPR043972">
    <property type="entry name" value="FUZ/MON1/HPS1_longin_1"/>
</dbReference>
<dbReference type="eggNOG" id="KOG0997">
    <property type="taxonomic scope" value="Eukaryota"/>
</dbReference>
<evidence type="ECO:0000313" key="6">
    <source>
        <dbReference type="Proteomes" id="UP000030645"/>
    </source>
</evidence>
<feature type="region of interest" description="Disordered" evidence="2">
    <location>
        <begin position="1"/>
        <end position="29"/>
    </location>
</feature>
<dbReference type="GO" id="GO:0006623">
    <property type="term" value="P:protein targeting to vacuole"/>
    <property type="evidence" value="ECO:0007669"/>
    <property type="project" value="UniProtKB-UniRule"/>
</dbReference>
<feature type="region of interest" description="Disordered" evidence="2">
    <location>
        <begin position="113"/>
        <end position="148"/>
    </location>
</feature>
<dbReference type="STRING" id="981085.W9RV66"/>
<proteinExistence type="inferred from homology"/>
<evidence type="ECO:0000259" key="3">
    <source>
        <dbReference type="Pfam" id="PF19036"/>
    </source>
</evidence>
<keyword evidence="6" id="KW-1185">Reference proteome</keyword>
<reference evidence="6" key="1">
    <citation type="submission" date="2013-01" db="EMBL/GenBank/DDBJ databases">
        <title>Draft Genome Sequence of a Mulberry Tree, Morus notabilis C.K. Schneid.</title>
        <authorList>
            <person name="He N."/>
            <person name="Zhao S."/>
        </authorList>
    </citation>
    <scope>NUCLEOTIDE SEQUENCE</scope>
</reference>
<feature type="region of interest" description="Disordered" evidence="2">
    <location>
        <begin position="55"/>
        <end position="75"/>
    </location>
</feature>
<feature type="domain" description="FUZ/MON1/HPS1 first Longin" evidence="3">
    <location>
        <begin position="192"/>
        <end position="312"/>
    </location>
</feature>
<evidence type="ECO:0000256" key="1">
    <source>
        <dbReference type="RuleBase" id="RU367048"/>
    </source>
</evidence>
<comment type="function">
    <text evidence="1">Plays an important role in membrane trafficking through the secretory apparatus.</text>
</comment>
<evidence type="ECO:0000259" key="4">
    <source>
        <dbReference type="Pfam" id="PF19038"/>
    </source>
</evidence>
<dbReference type="InterPro" id="IPR043970">
    <property type="entry name" value="FUZ/MON1/HPS1_longin_3"/>
</dbReference>
<dbReference type="Proteomes" id="UP000030645">
    <property type="component" value="Unassembled WGS sequence"/>
</dbReference>
<accession>W9RV66</accession>
<sequence>MSSSSDSSSSASADENADRDPGSGSPESIEVRFSSVALTEPDAEFPDLAAEHQEVENGVDYASAGESDRQLIEGNDEEELVIAAEEEIQSNSGEAEVSEGLARGGVVLGRTISELDVEEPSSPSSSGYAGERGSSGASSGGGSGIDEVGDDEIQEVRSDAVDGVLDSGATWAPGKRHPDEDDASVSWRKRKKHFFILSHSGKPIYSRYGDEHKLAGFSATLQAIISFVENGGDRVKLVRAGKHQVVFLVKGPIYLVCISCTEEPYESLRGQLELMYGQMILILTKSVNRCFEKNPKFDMTPLLGGTDIVFSSLVHLFSWNPATFLHAYTCLPLAFATRQAAGAILQDVADSGVLFAILMCKHKEDTYLMLLTTNSDAFYHLKDCRMCIEKVLLKSNVLSEVQRSTLEGGMHVEDLPVDPLPRSGSLSRWGHAKLPTDSPERFRETCDCVGGPAGLWHFMYRSIFLDQYVSSEFSAPISSRGQQKRLYRAYQKLYASMHDGGIGPHKTQFRRDENYVLLCWVTQDFELYAAFDPLADKALAIKTCNRVCQWVKDVENEIFLLGASPFSW</sequence>
<name>W9RV66_9ROSA</name>
<dbReference type="InterPro" id="IPR004353">
    <property type="entry name" value="Mon1"/>
</dbReference>
<gene>
    <name evidence="5" type="ORF">L484_007648</name>
</gene>
<dbReference type="Pfam" id="PF19038">
    <property type="entry name" value="Fuz_longin_3"/>
    <property type="match status" value="1"/>
</dbReference>
<dbReference type="Pfam" id="PF19036">
    <property type="entry name" value="Fuz_longin_1"/>
    <property type="match status" value="1"/>
</dbReference>
<dbReference type="PANTHER" id="PTHR13027">
    <property type="entry name" value="SAND PROTEIN-RELATED"/>
    <property type="match status" value="1"/>
</dbReference>
<dbReference type="AlphaFoldDB" id="W9RV66"/>
<feature type="domain" description="FUZ/MON1/HPS1 third Longin" evidence="4">
    <location>
        <begin position="454"/>
        <end position="554"/>
    </location>
</feature>
<dbReference type="PRINTS" id="PR01546">
    <property type="entry name" value="YEAST73DUF"/>
</dbReference>
<dbReference type="GO" id="GO:0016192">
    <property type="term" value="P:vesicle-mediated transport"/>
    <property type="evidence" value="ECO:0007669"/>
    <property type="project" value="InterPro"/>
</dbReference>
<dbReference type="EMBL" id="KE344650">
    <property type="protein sequence ID" value="EXB74642.1"/>
    <property type="molecule type" value="Genomic_DNA"/>
</dbReference>
<evidence type="ECO:0000256" key="2">
    <source>
        <dbReference type="SAM" id="MobiDB-lite"/>
    </source>
</evidence>